<proteinExistence type="predicted"/>
<comment type="caution">
    <text evidence="1">The sequence shown here is derived from an EMBL/GenBank/DDBJ whole genome shotgun (WGS) entry which is preliminary data.</text>
</comment>
<keyword evidence="2" id="KW-1185">Reference proteome</keyword>
<reference evidence="1 2" key="1">
    <citation type="submission" date="2021-02" db="EMBL/GenBank/DDBJ databases">
        <title>Bacillus sp. RD4P76, an endophyte from a halophyte.</title>
        <authorList>
            <person name="Sun J.-Q."/>
        </authorList>
    </citation>
    <scope>NUCLEOTIDE SEQUENCE [LARGE SCALE GENOMIC DNA]</scope>
    <source>
        <strain evidence="1 2">RD4P76</strain>
    </source>
</reference>
<gene>
    <name evidence="1" type="primary">mciZ</name>
    <name evidence="1" type="ORF">JR050_20060</name>
</gene>
<dbReference type="Proteomes" id="UP001518925">
    <property type="component" value="Unassembled WGS sequence"/>
</dbReference>
<accession>A0ABS2DNC2</accession>
<evidence type="ECO:0000313" key="2">
    <source>
        <dbReference type="Proteomes" id="UP001518925"/>
    </source>
</evidence>
<protein>
    <submittedName>
        <fullName evidence="1">Z-ring formation inhibitor MciZ</fullName>
    </submittedName>
</protein>
<evidence type="ECO:0000313" key="1">
    <source>
        <dbReference type="EMBL" id="MBM6619964.1"/>
    </source>
</evidence>
<dbReference type="Pfam" id="PF13072">
    <property type="entry name" value="MciZ"/>
    <property type="match status" value="1"/>
</dbReference>
<name>A0ABS2DNC2_9BACI</name>
<organism evidence="1 2">
    <name type="scientific">Bacillus suaedaesalsae</name>
    <dbReference type="NCBI Taxonomy" id="2810349"/>
    <lineage>
        <taxon>Bacteria</taxon>
        <taxon>Bacillati</taxon>
        <taxon>Bacillota</taxon>
        <taxon>Bacilli</taxon>
        <taxon>Bacillales</taxon>
        <taxon>Bacillaceae</taxon>
        <taxon>Bacillus</taxon>
    </lineage>
</organism>
<dbReference type="EMBL" id="JAFELM010000045">
    <property type="protein sequence ID" value="MBM6619964.1"/>
    <property type="molecule type" value="Genomic_DNA"/>
</dbReference>
<sequence>MKIYIQESSVALVGKSWEIRKKLKEYGKDYVTVSDWIKNERVASKKRSKVIPFPDKQLD</sequence>
<dbReference type="InterPro" id="IPR025177">
    <property type="entry name" value="MciZ"/>
</dbReference>